<evidence type="ECO:0000256" key="1">
    <source>
        <dbReference type="ARBA" id="ARBA00006643"/>
    </source>
</evidence>
<dbReference type="PANTHER" id="PTHR47926:SF347">
    <property type="entry name" value="PENTATRICOPEPTIDE REPEAT-CONTAINING PROTEIN"/>
    <property type="match status" value="1"/>
</dbReference>
<dbReference type="InterPro" id="IPR046848">
    <property type="entry name" value="E_motif"/>
</dbReference>
<dbReference type="FunFam" id="1.25.40.10:FF:000470">
    <property type="entry name" value="Pentatricopeptide repeat-containing protein At5g66520"/>
    <property type="match status" value="1"/>
</dbReference>
<proteinExistence type="inferred from homology"/>
<keyword evidence="2" id="KW-0677">Repeat</keyword>
<dbReference type="GO" id="GO:0009451">
    <property type="term" value="P:RNA modification"/>
    <property type="evidence" value="ECO:0007669"/>
    <property type="project" value="InterPro"/>
</dbReference>
<feature type="repeat" description="PPR" evidence="3">
    <location>
        <begin position="167"/>
        <end position="201"/>
    </location>
</feature>
<dbReference type="Proteomes" id="UP000287651">
    <property type="component" value="Unassembled WGS sequence"/>
</dbReference>
<dbReference type="FunFam" id="1.25.40.10:FF:000690">
    <property type="entry name" value="Pentatricopeptide repeat-containing protein"/>
    <property type="match status" value="1"/>
</dbReference>
<name>A0A426Z0S9_ENSVE</name>
<dbReference type="AlphaFoldDB" id="A0A426Z0S9"/>
<dbReference type="Pfam" id="PF01535">
    <property type="entry name" value="PPR"/>
    <property type="match status" value="2"/>
</dbReference>
<dbReference type="PROSITE" id="PS51375">
    <property type="entry name" value="PPR"/>
    <property type="match status" value="4"/>
</dbReference>
<reference evidence="4 5" key="1">
    <citation type="journal article" date="2014" name="Agronomy (Basel)">
        <title>A Draft Genome Sequence for Ensete ventricosum, the Drought-Tolerant Tree Against Hunger.</title>
        <authorList>
            <person name="Harrison J."/>
            <person name="Moore K.A."/>
            <person name="Paszkiewicz K."/>
            <person name="Jones T."/>
            <person name="Grant M."/>
            <person name="Ambacheew D."/>
            <person name="Muzemil S."/>
            <person name="Studholme D.J."/>
        </authorList>
    </citation>
    <scope>NUCLEOTIDE SEQUENCE [LARGE SCALE GENOMIC DNA]</scope>
</reference>
<gene>
    <name evidence="4" type="ORF">B296_00004680</name>
</gene>
<evidence type="ECO:0000256" key="2">
    <source>
        <dbReference type="ARBA" id="ARBA00022737"/>
    </source>
</evidence>
<sequence>MKQRCLSLLQSCGSMDELRQIHARLHSSGFAGDKFLTSEMLRFCALSPRGDLSYASTLLLSAADTMLSSWNHVIRGYSQSDFPREATLVFLHMRRHGLRPNEFTFPFVLKACAKIMSLQLGRQVHADTLKNGVHPVVYVQNALMNLYGSCRRIDEVRRLFDEMSLRTVVSWNTVLSACADSSLPEELIDIFCRMRSCGFEPDQTTYVILLSAAAELGCLSFGRWLHGQLAGSKLVLNVQLGTALVDMYAKCGAIRYASRVFERMALKNVWTWSAMILGLAQHGYASQAIELFDQMKNASVEPNYVTYLAVLCACSHAGLVSEGYRFFHEMVEKHRIDPTMTHYSAMVDVLGRKGCLHEAYQFIRSMPLEPDAVVWRTLLSACQLHVAKDVTGIGKDANRMLLELEPKRSGNYVMASNLYSEEGSWEEAAKVRRVMREEGLKKVPGESCIEVGGRICRFISGDESCNNFEDICQILHGLKCIHTNRLQDVSVVRLSVRCNLADIPVLSFSGERVSAVPLDLKSAPSETARAVVHRGLVAE</sequence>
<dbReference type="InterPro" id="IPR002885">
    <property type="entry name" value="PPR_rpt"/>
</dbReference>
<dbReference type="InterPro" id="IPR046960">
    <property type="entry name" value="PPR_At4g14850-like_plant"/>
</dbReference>
<dbReference type="NCBIfam" id="TIGR00756">
    <property type="entry name" value="PPR"/>
    <property type="match status" value="5"/>
</dbReference>
<dbReference type="Pfam" id="PF20431">
    <property type="entry name" value="E_motif"/>
    <property type="match status" value="1"/>
</dbReference>
<feature type="repeat" description="PPR" evidence="3">
    <location>
        <begin position="66"/>
        <end position="100"/>
    </location>
</feature>
<dbReference type="Pfam" id="PF13041">
    <property type="entry name" value="PPR_2"/>
    <property type="match status" value="3"/>
</dbReference>
<evidence type="ECO:0008006" key="6">
    <source>
        <dbReference type="Google" id="ProtNLM"/>
    </source>
</evidence>
<comment type="caution">
    <text evidence="4">The sequence shown here is derived from an EMBL/GenBank/DDBJ whole genome shotgun (WGS) entry which is preliminary data.</text>
</comment>
<dbReference type="Gene3D" id="1.25.40.10">
    <property type="entry name" value="Tetratricopeptide repeat domain"/>
    <property type="match status" value="4"/>
</dbReference>
<evidence type="ECO:0000313" key="4">
    <source>
        <dbReference type="EMBL" id="RRT57577.1"/>
    </source>
</evidence>
<accession>A0A426Z0S9</accession>
<organism evidence="4 5">
    <name type="scientific">Ensete ventricosum</name>
    <name type="common">Abyssinian banana</name>
    <name type="synonym">Musa ensete</name>
    <dbReference type="NCBI Taxonomy" id="4639"/>
    <lineage>
        <taxon>Eukaryota</taxon>
        <taxon>Viridiplantae</taxon>
        <taxon>Streptophyta</taxon>
        <taxon>Embryophyta</taxon>
        <taxon>Tracheophyta</taxon>
        <taxon>Spermatophyta</taxon>
        <taxon>Magnoliopsida</taxon>
        <taxon>Liliopsida</taxon>
        <taxon>Zingiberales</taxon>
        <taxon>Musaceae</taxon>
        <taxon>Ensete</taxon>
    </lineage>
</organism>
<dbReference type="InterPro" id="IPR011990">
    <property type="entry name" value="TPR-like_helical_dom_sf"/>
</dbReference>
<protein>
    <recommendedName>
        <fullName evidence="6">DYW domain-containing protein</fullName>
    </recommendedName>
</protein>
<dbReference type="PANTHER" id="PTHR47926">
    <property type="entry name" value="PENTATRICOPEPTIDE REPEAT-CONTAINING PROTEIN"/>
    <property type="match status" value="1"/>
</dbReference>
<comment type="similarity">
    <text evidence="1">Belongs to the PPR family. PCMP-H subfamily.</text>
</comment>
<evidence type="ECO:0000313" key="5">
    <source>
        <dbReference type="Proteomes" id="UP000287651"/>
    </source>
</evidence>
<feature type="repeat" description="PPR" evidence="3">
    <location>
        <begin position="303"/>
        <end position="333"/>
    </location>
</feature>
<dbReference type="GO" id="GO:0003729">
    <property type="term" value="F:mRNA binding"/>
    <property type="evidence" value="ECO:0007669"/>
    <property type="project" value="UniProtKB-ARBA"/>
</dbReference>
<dbReference type="EMBL" id="AMZH03009100">
    <property type="protein sequence ID" value="RRT57577.1"/>
    <property type="molecule type" value="Genomic_DNA"/>
</dbReference>
<feature type="repeat" description="PPR" evidence="3">
    <location>
        <begin position="268"/>
        <end position="302"/>
    </location>
</feature>
<evidence type="ECO:0000256" key="3">
    <source>
        <dbReference type="PROSITE-ProRule" id="PRU00708"/>
    </source>
</evidence>